<dbReference type="NCBIfam" id="TIGR03346">
    <property type="entry name" value="chaperone_ClpB"/>
    <property type="match status" value="1"/>
</dbReference>
<dbReference type="CDD" id="cd19499">
    <property type="entry name" value="RecA-like_ClpB_Hsp104-like"/>
    <property type="match status" value="1"/>
</dbReference>
<keyword evidence="4" id="KW-0067">ATP-binding</keyword>
<dbReference type="InterPro" id="IPR041546">
    <property type="entry name" value="ClpA/ClpB_AAA_lid"/>
</dbReference>
<dbReference type="PROSITE" id="PS51903">
    <property type="entry name" value="CLP_R"/>
    <property type="match status" value="1"/>
</dbReference>
<dbReference type="SUPFAM" id="SSF81923">
    <property type="entry name" value="Double Clp-N motif"/>
    <property type="match status" value="1"/>
</dbReference>
<organism evidence="9">
    <name type="scientific">plant metagenome</name>
    <dbReference type="NCBI Taxonomy" id="1297885"/>
    <lineage>
        <taxon>unclassified sequences</taxon>
        <taxon>metagenomes</taxon>
        <taxon>organismal metagenomes</taxon>
    </lineage>
</organism>
<keyword evidence="5" id="KW-0143">Chaperone</keyword>
<dbReference type="InterPro" id="IPR036628">
    <property type="entry name" value="Clp_N_dom_sf"/>
</dbReference>
<feature type="domain" description="Clp R" evidence="8">
    <location>
        <begin position="3"/>
        <end position="146"/>
    </location>
</feature>
<keyword evidence="2" id="KW-0677">Repeat</keyword>
<evidence type="ECO:0000256" key="3">
    <source>
        <dbReference type="ARBA" id="ARBA00022741"/>
    </source>
</evidence>
<dbReference type="Pfam" id="PF07724">
    <property type="entry name" value="AAA_2"/>
    <property type="match status" value="1"/>
</dbReference>
<dbReference type="FunFam" id="1.10.8.60:FF:000017">
    <property type="entry name" value="ATP-dependent chaperone ClpB"/>
    <property type="match status" value="1"/>
</dbReference>
<evidence type="ECO:0000313" key="9">
    <source>
        <dbReference type="EMBL" id="VFR97007.1"/>
    </source>
</evidence>
<keyword evidence="3" id="KW-0547">Nucleotide-binding</keyword>
<dbReference type="FunFam" id="3.40.50.300:FF:000010">
    <property type="entry name" value="Chaperone clpB 1, putative"/>
    <property type="match status" value="1"/>
</dbReference>
<evidence type="ECO:0000256" key="6">
    <source>
        <dbReference type="SAM" id="Coils"/>
    </source>
</evidence>
<dbReference type="GO" id="GO:0005524">
    <property type="term" value="F:ATP binding"/>
    <property type="evidence" value="ECO:0007669"/>
    <property type="project" value="UniProtKB-KW"/>
</dbReference>
<dbReference type="GO" id="GO:0034605">
    <property type="term" value="P:cellular response to heat"/>
    <property type="evidence" value="ECO:0007669"/>
    <property type="project" value="TreeGrafter"/>
</dbReference>
<dbReference type="GO" id="GO:0016887">
    <property type="term" value="F:ATP hydrolysis activity"/>
    <property type="evidence" value="ECO:0007669"/>
    <property type="project" value="InterPro"/>
</dbReference>
<dbReference type="FunFam" id="3.40.50.300:FF:000025">
    <property type="entry name" value="ATP-dependent Clp protease subunit"/>
    <property type="match status" value="1"/>
</dbReference>
<dbReference type="InterPro" id="IPR028299">
    <property type="entry name" value="ClpA/B_CS2"/>
</dbReference>
<dbReference type="InterPro" id="IPR003959">
    <property type="entry name" value="ATPase_AAA_core"/>
</dbReference>
<dbReference type="SUPFAM" id="SSF52540">
    <property type="entry name" value="P-loop containing nucleoside triphosphate hydrolases"/>
    <property type="match status" value="2"/>
</dbReference>
<dbReference type="Pfam" id="PF00004">
    <property type="entry name" value="AAA"/>
    <property type="match status" value="1"/>
</dbReference>
<dbReference type="PANTHER" id="PTHR11638">
    <property type="entry name" value="ATP-DEPENDENT CLP PROTEASE"/>
    <property type="match status" value="1"/>
</dbReference>
<dbReference type="EMBL" id="CAADIO010000050">
    <property type="protein sequence ID" value="VFR97007.1"/>
    <property type="molecule type" value="Genomic_DNA"/>
</dbReference>
<dbReference type="InterPro" id="IPR017730">
    <property type="entry name" value="Chaperonin_ClpB"/>
</dbReference>
<dbReference type="GO" id="GO:0005737">
    <property type="term" value="C:cytoplasm"/>
    <property type="evidence" value="ECO:0007669"/>
    <property type="project" value="InterPro"/>
</dbReference>
<accession>A0A484VBV7</accession>
<comment type="similarity">
    <text evidence="1">Belongs to the ClpA/ClpB family.</text>
</comment>
<evidence type="ECO:0000256" key="4">
    <source>
        <dbReference type="ARBA" id="ARBA00022840"/>
    </source>
</evidence>
<dbReference type="Gene3D" id="3.40.50.300">
    <property type="entry name" value="P-loop containing nucleotide triphosphate hydrolases"/>
    <property type="match status" value="3"/>
</dbReference>
<protein>
    <submittedName>
        <fullName evidence="9">ClpB protein</fullName>
    </submittedName>
</protein>
<dbReference type="PRINTS" id="PR00300">
    <property type="entry name" value="CLPPROTEASEA"/>
</dbReference>
<evidence type="ECO:0000256" key="1">
    <source>
        <dbReference type="ARBA" id="ARBA00008675"/>
    </source>
</evidence>
<dbReference type="PROSITE" id="PS00870">
    <property type="entry name" value="CLPAB_1"/>
    <property type="match status" value="1"/>
</dbReference>
<dbReference type="InterPro" id="IPR004176">
    <property type="entry name" value="Clp_R_N"/>
</dbReference>
<dbReference type="SMART" id="SM00382">
    <property type="entry name" value="AAA"/>
    <property type="match status" value="2"/>
</dbReference>
<keyword evidence="6" id="KW-0175">Coiled coil</keyword>
<dbReference type="InterPro" id="IPR001270">
    <property type="entry name" value="ClpA/B"/>
</dbReference>
<dbReference type="AlphaFoldDB" id="A0A484VBV7"/>
<dbReference type="InterPro" id="IPR003593">
    <property type="entry name" value="AAA+_ATPase"/>
</dbReference>
<dbReference type="Gene3D" id="1.10.1780.10">
    <property type="entry name" value="Clp, N-terminal domain"/>
    <property type="match status" value="1"/>
</dbReference>
<dbReference type="Pfam" id="PF17871">
    <property type="entry name" value="AAA_lid_9"/>
    <property type="match status" value="1"/>
</dbReference>
<proteinExistence type="inferred from homology"/>
<dbReference type="PROSITE" id="PS00871">
    <property type="entry name" value="CLPAB_2"/>
    <property type="match status" value="1"/>
</dbReference>
<dbReference type="Pfam" id="PF10431">
    <property type="entry name" value="ClpB_D2-small"/>
    <property type="match status" value="1"/>
</dbReference>
<dbReference type="Pfam" id="PF02861">
    <property type="entry name" value="Clp_N"/>
    <property type="match status" value="1"/>
</dbReference>
<evidence type="ECO:0000259" key="8">
    <source>
        <dbReference type="PROSITE" id="PS51903"/>
    </source>
</evidence>
<sequence length="867" mass="96312">MRFDKLTTKFQQALADAQSLAARNDHPYIEPVHVLTALLADADSGAAALLARAGVAVNRLQPALETALKGLPQVQTEEGNVQVSRELQGVLTRTDKEASRRGDAYIASELFLLALADDKGEAGRILKDAGLQKKALEAAVDAVRGGSAVSDQAGESNRQALSKYTMDLTERAREGKLDPVIGRDDEIRRTIQILQRRTKNNPVLIGEPGVGKTAIVEGLAQRIVNDEVPESLRGKRVLSLDLAALLAGAKFRGEFEERLKAVLKELAQDDGSNIVFIDELHTMVGAGKAEGAMDAGNMLKPALARGELHCIGATTLDEYRKYIEKDAALERRFQKVLVGEPDVESTIAILRGLQERYELHHGVDITDPAIVAAAELSNRYITDRFLPDKAIDLIDEAAARIRMEIDSKPEVMDRLDRRIIQLKIEREAVKKETDDASLRRLGVIEEELEKLQREYNDFEEIWKAEKAAVQGTQAIKEEIDRARAEMAELQRKGQFDKLAELQYGKLPELEARLKSAEASDAEQDKSGSKDRPRLLRTQVGAEEIAEVVSRATGIPVSKMMQGERDKLLKMEDFLHRRVVGQDEAVTLVADAIRRSRAGLADPSRPYGSFLFLGPTGVGKTELTRALADFLFDSEDHLVRIDMSEFMEKHSVARLIGAPPGYVGYEEGGYLTEAVRRKPYSVLLLDEVEKAHPDVFNVLLQVLDDGRLTDGQGRTVDFRNTVIVMTSNLGSQQIQSMTGKPYEVIKDVVWEEVKLHFRPEFLNRIDEVVVFHGLDGQHIESIARIQLQRLAQRLEKQEMRLEVSDAALAEVARAGFDPVFGARPLKRAIQQLIENPVAKLILEGRFGPRDVVPVDVQDGKLVFSRTLQ</sequence>
<gene>
    <name evidence="9" type="ORF">RAN3_2722</name>
</gene>
<dbReference type="InterPro" id="IPR027417">
    <property type="entry name" value="P-loop_NTPase"/>
</dbReference>
<dbReference type="GO" id="GO:0042026">
    <property type="term" value="P:protein refolding"/>
    <property type="evidence" value="ECO:0007669"/>
    <property type="project" value="InterPro"/>
</dbReference>
<dbReference type="InterPro" id="IPR019489">
    <property type="entry name" value="Clp_ATPase_C"/>
</dbReference>
<evidence type="ECO:0000256" key="5">
    <source>
        <dbReference type="ARBA" id="ARBA00023186"/>
    </source>
</evidence>
<dbReference type="InterPro" id="IPR050130">
    <property type="entry name" value="ClpA_ClpB"/>
</dbReference>
<dbReference type="PANTHER" id="PTHR11638:SF18">
    <property type="entry name" value="HEAT SHOCK PROTEIN 104"/>
    <property type="match status" value="1"/>
</dbReference>
<evidence type="ECO:0000256" key="2">
    <source>
        <dbReference type="ARBA" id="ARBA00022737"/>
    </source>
</evidence>
<dbReference type="SMART" id="SM01086">
    <property type="entry name" value="ClpB_D2-small"/>
    <property type="match status" value="1"/>
</dbReference>
<evidence type="ECO:0000256" key="7">
    <source>
        <dbReference type="SAM" id="MobiDB-lite"/>
    </source>
</evidence>
<dbReference type="CDD" id="cd00009">
    <property type="entry name" value="AAA"/>
    <property type="match status" value="1"/>
</dbReference>
<name>A0A484VBV7_9ZZZZ</name>
<feature type="region of interest" description="Disordered" evidence="7">
    <location>
        <begin position="514"/>
        <end position="533"/>
    </location>
</feature>
<dbReference type="Gene3D" id="1.10.8.60">
    <property type="match status" value="1"/>
</dbReference>
<reference evidence="9" key="1">
    <citation type="submission" date="2019-03" db="EMBL/GenBank/DDBJ databases">
        <authorList>
            <person name="Danneels B."/>
        </authorList>
    </citation>
    <scope>NUCLEOTIDE SEQUENCE</scope>
</reference>
<feature type="coiled-coil region" evidence="6">
    <location>
        <begin position="412"/>
        <end position="492"/>
    </location>
</feature>
<dbReference type="FunFam" id="3.40.50.300:FF:000120">
    <property type="entry name" value="ATP-dependent chaperone ClpB"/>
    <property type="match status" value="1"/>
</dbReference>
<dbReference type="InterPro" id="IPR018368">
    <property type="entry name" value="ClpA/B_CS1"/>
</dbReference>